<dbReference type="PATRIC" id="fig|1107882.3.peg.4934"/>
<dbReference type="InterPro" id="IPR036631">
    <property type="entry name" value="MGMT_N_sf"/>
</dbReference>
<evidence type="ECO:0000256" key="4">
    <source>
        <dbReference type="ARBA" id="ARBA00022763"/>
    </source>
</evidence>
<dbReference type="GO" id="GO:0032259">
    <property type="term" value="P:methylation"/>
    <property type="evidence" value="ECO:0007669"/>
    <property type="project" value="UniProtKB-KW"/>
</dbReference>
<dbReference type="InterPro" id="IPR036388">
    <property type="entry name" value="WH-like_DNA-bd_sf"/>
</dbReference>
<dbReference type="AlphaFoldDB" id="H0HY08"/>
<feature type="domain" description="Methylated-DNA-[protein]-cysteine S-methyltransferase DNA binding" evidence="7">
    <location>
        <begin position="106"/>
        <end position="184"/>
    </location>
</feature>
<dbReference type="Proteomes" id="UP000003250">
    <property type="component" value="Unassembled WGS sequence"/>
</dbReference>
<evidence type="ECO:0000256" key="5">
    <source>
        <dbReference type="ARBA" id="ARBA00023204"/>
    </source>
</evidence>
<dbReference type="Pfam" id="PF01035">
    <property type="entry name" value="DNA_binding_1"/>
    <property type="match status" value="1"/>
</dbReference>
<gene>
    <name evidence="8" type="ORF">MAXJ12_25433</name>
</gene>
<evidence type="ECO:0000256" key="2">
    <source>
        <dbReference type="ARBA" id="ARBA00022603"/>
    </source>
</evidence>
<dbReference type="InterPro" id="IPR001497">
    <property type="entry name" value="MethylDNA_cys_MeTrfase_AS"/>
</dbReference>
<evidence type="ECO:0000256" key="1">
    <source>
        <dbReference type="ARBA" id="ARBA00001286"/>
    </source>
</evidence>
<organism evidence="8 9">
    <name type="scientific">Mesorhizobium alhagi CCNWXJ12-2</name>
    <dbReference type="NCBI Taxonomy" id="1107882"/>
    <lineage>
        <taxon>Bacteria</taxon>
        <taxon>Pseudomonadati</taxon>
        <taxon>Pseudomonadota</taxon>
        <taxon>Alphaproteobacteria</taxon>
        <taxon>Hyphomicrobiales</taxon>
        <taxon>Phyllobacteriaceae</taxon>
        <taxon>Allomesorhizobium</taxon>
    </lineage>
</organism>
<comment type="catalytic activity">
    <reaction evidence="6">
        <text>a 6-O-methyl-2'-deoxyguanosine in DNA + L-cysteinyl-[protein] = S-methyl-L-cysteinyl-[protein] + a 2'-deoxyguanosine in DNA</text>
        <dbReference type="Rhea" id="RHEA:24000"/>
        <dbReference type="Rhea" id="RHEA-COMP:10131"/>
        <dbReference type="Rhea" id="RHEA-COMP:10132"/>
        <dbReference type="Rhea" id="RHEA-COMP:11367"/>
        <dbReference type="Rhea" id="RHEA-COMP:11368"/>
        <dbReference type="ChEBI" id="CHEBI:29950"/>
        <dbReference type="ChEBI" id="CHEBI:82612"/>
        <dbReference type="ChEBI" id="CHEBI:85445"/>
        <dbReference type="ChEBI" id="CHEBI:85448"/>
        <dbReference type="EC" id="2.1.1.63"/>
    </reaction>
</comment>
<protein>
    <submittedName>
        <fullName evidence="8">Methylated-DNA--protein-cysteine methyltransferase</fullName>
    </submittedName>
</protein>
<dbReference type="GO" id="GO:0006281">
    <property type="term" value="P:DNA repair"/>
    <property type="evidence" value="ECO:0007669"/>
    <property type="project" value="UniProtKB-KW"/>
</dbReference>
<keyword evidence="9" id="KW-1185">Reference proteome</keyword>
<dbReference type="Gene3D" id="1.10.10.10">
    <property type="entry name" value="Winged helix-like DNA-binding domain superfamily/Winged helix DNA-binding domain"/>
    <property type="match status" value="1"/>
</dbReference>
<keyword evidence="4" id="KW-0227">DNA damage</keyword>
<keyword evidence="2 8" id="KW-0489">Methyltransferase</keyword>
<name>H0HY08_9HYPH</name>
<dbReference type="PANTHER" id="PTHR10815">
    <property type="entry name" value="METHYLATED-DNA--PROTEIN-CYSTEINE METHYLTRANSFERASE"/>
    <property type="match status" value="1"/>
</dbReference>
<evidence type="ECO:0000259" key="7">
    <source>
        <dbReference type="Pfam" id="PF01035"/>
    </source>
</evidence>
<dbReference type="SUPFAM" id="SSF53155">
    <property type="entry name" value="Methylated DNA-protein cysteine methyltransferase domain"/>
    <property type="match status" value="1"/>
</dbReference>
<evidence type="ECO:0000313" key="9">
    <source>
        <dbReference type="Proteomes" id="UP000003250"/>
    </source>
</evidence>
<dbReference type="SUPFAM" id="SSF46767">
    <property type="entry name" value="Methylated DNA-protein cysteine methyltransferase, C-terminal domain"/>
    <property type="match status" value="1"/>
</dbReference>
<comment type="catalytic activity">
    <reaction evidence="1">
        <text>a 4-O-methyl-thymidine in DNA + L-cysteinyl-[protein] = a thymidine in DNA + S-methyl-L-cysteinyl-[protein]</text>
        <dbReference type="Rhea" id="RHEA:53428"/>
        <dbReference type="Rhea" id="RHEA-COMP:10131"/>
        <dbReference type="Rhea" id="RHEA-COMP:10132"/>
        <dbReference type="Rhea" id="RHEA-COMP:13555"/>
        <dbReference type="Rhea" id="RHEA-COMP:13556"/>
        <dbReference type="ChEBI" id="CHEBI:29950"/>
        <dbReference type="ChEBI" id="CHEBI:82612"/>
        <dbReference type="ChEBI" id="CHEBI:137386"/>
        <dbReference type="ChEBI" id="CHEBI:137387"/>
        <dbReference type="EC" id="2.1.1.63"/>
    </reaction>
</comment>
<dbReference type="InterPro" id="IPR036217">
    <property type="entry name" value="MethylDNA_cys_MeTrfase_DNAb"/>
</dbReference>
<keyword evidence="3 8" id="KW-0808">Transferase</keyword>
<dbReference type="PANTHER" id="PTHR10815:SF14">
    <property type="entry name" value="BIFUNCTIONAL TRANSCRIPTIONAL ACTIVATOR_DNA REPAIR ENZYME ADA"/>
    <property type="match status" value="1"/>
</dbReference>
<dbReference type="CDD" id="cd06445">
    <property type="entry name" value="ATase"/>
    <property type="match status" value="1"/>
</dbReference>
<dbReference type="Gene3D" id="3.30.160.70">
    <property type="entry name" value="Methylated DNA-protein cysteine methyltransferase domain"/>
    <property type="match status" value="1"/>
</dbReference>
<dbReference type="NCBIfam" id="TIGR00589">
    <property type="entry name" value="ogt"/>
    <property type="match status" value="1"/>
</dbReference>
<sequence>MSDTKMKGKIMNAIAVQADTMIEDIGFGFGQFSLGTVLVAASDKGVAAILMGDDQTALTRELTSAFPGARLADQAGLEDMTAKVVAFLDAPHKGLELPLDIRGNALEQAIWQALRAVPSGETITYGQIAKALPVPATAQEVGAACAANVLAVAIPCHRVVKADGSISGYRWGVQRKRNLINREAAA</sequence>
<keyword evidence="5" id="KW-0234">DNA repair</keyword>
<accession>H0HY08</accession>
<evidence type="ECO:0000313" key="8">
    <source>
        <dbReference type="EMBL" id="EHK54374.1"/>
    </source>
</evidence>
<evidence type="ECO:0000256" key="6">
    <source>
        <dbReference type="ARBA" id="ARBA00049348"/>
    </source>
</evidence>
<evidence type="ECO:0000256" key="3">
    <source>
        <dbReference type="ARBA" id="ARBA00022679"/>
    </source>
</evidence>
<proteinExistence type="predicted"/>
<dbReference type="EMBL" id="AHAM01000214">
    <property type="protein sequence ID" value="EHK54374.1"/>
    <property type="molecule type" value="Genomic_DNA"/>
</dbReference>
<dbReference type="GO" id="GO:0003908">
    <property type="term" value="F:methylated-DNA-[protein]-cysteine S-methyltransferase activity"/>
    <property type="evidence" value="ECO:0007669"/>
    <property type="project" value="UniProtKB-EC"/>
</dbReference>
<reference evidence="8 9" key="1">
    <citation type="journal article" date="2012" name="J. Bacteriol.">
        <title>Draft Genome Sequence of Mesorhizobium alhagi CCNWXJ12-2T, a Novel Salt-Resistant Species Isolated from the Desert of Northwestern China.</title>
        <authorList>
            <person name="Zhou M."/>
            <person name="Chen W."/>
            <person name="Chen H."/>
            <person name="Wei G."/>
        </authorList>
    </citation>
    <scope>NUCLEOTIDE SEQUENCE [LARGE SCALE GENOMIC DNA]</scope>
    <source>
        <strain evidence="8 9">CCNWXJ12-2</strain>
    </source>
</reference>
<dbReference type="InterPro" id="IPR014048">
    <property type="entry name" value="MethylDNA_cys_MeTrfase_DNA-bd"/>
</dbReference>
<dbReference type="PROSITE" id="PS00374">
    <property type="entry name" value="MGMT"/>
    <property type="match status" value="1"/>
</dbReference>